<organism evidence="1 2">
    <name type="scientific">Methylocystis echinoides</name>
    <dbReference type="NCBI Taxonomy" id="29468"/>
    <lineage>
        <taxon>Bacteria</taxon>
        <taxon>Pseudomonadati</taxon>
        <taxon>Pseudomonadota</taxon>
        <taxon>Alphaproteobacteria</taxon>
        <taxon>Hyphomicrobiales</taxon>
        <taxon>Methylocystaceae</taxon>
        <taxon>Methylocystis</taxon>
    </lineage>
</organism>
<gene>
    <name evidence="1" type="ORF">LMG27198_47800</name>
</gene>
<sequence length="236" mass="25615">MRAEPQNPTHRGSGWPRLAVARQGDPAGVLRAALTRRSFVARPFANSLGRFAMCSIATCLILATLGNAPTAAQQSETHRLLAETLDLTQSPAASLQLQIWSDKLPEIAAKRRQLQDTVPSLHLKLIAEVFTTSFKDGDRTIIVSSLNEDCASSQVAPNEGDCPARVAEVRNGKLRILKNLSEFPVSALRGEAGYDASTNKNTQYMTLLTFNPTSQQITTKIVYGGETGERAPIDLK</sequence>
<protein>
    <submittedName>
        <fullName evidence="1">Uncharacterized protein</fullName>
    </submittedName>
</protein>
<dbReference type="Proteomes" id="UP001144323">
    <property type="component" value="Unassembled WGS sequence"/>
</dbReference>
<dbReference type="RefSeq" id="WP_281806795.1">
    <property type="nucleotide sequence ID" value="NZ_BSEC01000005.1"/>
</dbReference>
<keyword evidence="2" id="KW-1185">Reference proteome</keyword>
<accession>A0A9W6GZ58</accession>
<dbReference type="EMBL" id="BSEC01000005">
    <property type="protein sequence ID" value="GLI95788.1"/>
    <property type="molecule type" value="Genomic_DNA"/>
</dbReference>
<name>A0A9W6GZ58_9HYPH</name>
<evidence type="ECO:0000313" key="1">
    <source>
        <dbReference type="EMBL" id="GLI95788.1"/>
    </source>
</evidence>
<evidence type="ECO:0000313" key="2">
    <source>
        <dbReference type="Proteomes" id="UP001144323"/>
    </source>
</evidence>
<reference evidence="1" key="1">
    <citation type="journal article" date="2023" name="Int. J. Syst. Evol. Microbiol.">
        <title>Methylocystis iwaonis sp. nov., a type II methane-oxidizing bacterium from surface soil of a rice paddy field in Japan, and emended description of the genus Methylocystis (ex Whittenbury et al. 1970) Bowman et al. 1993.</title>
        <authorList>
            <person name="Kaise H."/>
            <person name="Sawadogo J.B."/>
            <person name="Alam M.S."/>
            <person name="Ueno C."/>
            <person name="Dianou D."/>
            <person name="Shinjo R."/>
            <person name="Asakawa S."/>
        </authorList>
    </citation>
    <scope>NUCLEOTIDE SEQUENCE</scope>
    <source>
        <strain evidence="1">LMG27198</strain>
    </source>
</reference>
<dbReference type="AlphaFoldDB" id="A0A9W6GZ58"/>
<comment type="caution">
    <text evidence="1">The sequence shown here is derived from an EMBL/GenBank/DDBJ whole genome shotgun (WGS) entry which is preliminary data.</text>
</comment>
<proteinExistence type="predicted"/>